<evidence type="ECO:0000313" key="3">
    <source>
        <dbReference type="Proteomes" id="UP001175226"/>
    </source>
</evidence>
<dbReference type="AlphaFoldDB" id="A0AA39MHX3"/>
<protein>
    <submittedName>
        <fullName evidence="2">Uncharacterized protein</fullName>
    </submittedName>
</protein>
<dbReference type="EMBL" id="JAUEPT010000067">
    <property type="protein sequence ID" value="KAK0434972.1"/>
    <property type="molecule type" value="Genomic_DNA"/>
</dbReference>
<gene>
    <name evidence="2" type="ORF">EV421DRAFT_1740605</name>
</gene>
<proteinExistence type="predicted"/>
<feature type="chain" id="PRO_5041294958" evidence="1">
    <location>
        <begin position="19"/>
        <end position="176"/>
    </location>
</feature>
<dbReference type="Proteomes" id="UP001175226">
    <property type="component" value="Unassembled WGS sequence"/>
</dbReference>
<accession>A0AA39MHX3</accession>
<keyword evidence="1" id="KW-0732">Signal</keyword>
<comment type="caution">
    <text evidence="2">The sequence shown here is derived from an EMBL/GenBank/DDBJ whole genome shotgun (WGS) entry which is preliminary data.</text>
</comment>
<reference evidence="2" key="1">
    <citation type="submission" date="2023-06" db="EMBL/GenBank/DDBJ databases">
        <authorList>
            <consortium name="Lawrence Berkeley National Laboratory"/>
            <person name="Ahrendt S."/>
            <person name="Sahu N."/>
            <person name="Indic B."/>
            <person name="Wong-Bajracharya J."/>
            <person name="Merenyi Z."/>
            <person name="Ke H.-M."/>
            <person name="Monk M."/>
            <person name="Kocsube S."/>
            <person name="Drula E."/>
            <person name="Lipzen A."/>
            <person name="Balint B."/>
            <person name="Henrissat B."/>
            <person name="Andreopoulos B."/>
            <person name="Martin F.M."/>
            <person name="Harder C.B."/>
            <person name="Rigling D."/>
            <person name="Ford K.L."/>
            <person name="Foster G.D."/>
            <person name="Pangilinan J."/>
            <person name="Papanicolaou A."/>
            <person name="Barry K."/>
            <person name="LaButti K."/>
            <person name="Viragh M."/>
            <person name="Koriabine M."/>
            <person name="Yan M."/>
            <person name="Riley R."/>
            <person name="Champramary S."/>
            <person name="Plett K.L."/>
            <person name="Tsai I.J."/>
            <person name="Slot J."/>
            <person name="Sipos G."/>
            <person name="Plett J."/>
            <person name="Nagy L.G."/>
            <person name="Grigoriev I.V."/>
        </authorList>
    </citation>
    <scope>NUCLEOTIDE SEQUENCE</scope>
    <source>
        <strain evidence="2">FPL87.14</strain>
    </source>
</reference>
<organism evidence="2 3">
    <name type="scientific">Armillaria borealis</name>
    <dbReference type="NCBI Taxonomy" id="47425"/>
    <lineage>
        <taxon>Eukaryota</taxon>
        <taxon>Fungi</taxon>
        <taxon>Dikarya</taxon>
        <taxon>Basidiomycota</taxon>
        <taxon>Agaricomycotina</taxon>
        <taxon>Agaricomycetes</taxon>
        <taxon>Agaricomycetidae</taxon>
        <taxon>Agaricales</taxon>
        <taxon>Marasmiineae</taxon>
        <taxon>Physalacriaceae</taxon>
        <taxon>Armillaria</taxon>
    </lineage>
</organism>
<feature type="signal peptide" evidence="1">
    <location>
        <begin position="1"/>
        <end position="18"/>
    </location>
</feature>
<keyword evidence="3" id="KW-1185">Reference proteome</keyword>
<name>A0AA39MHX3_9AGAR</name>
<evidence type="ECO:0000313" key="2">
    <source>
        <dbReference type="EMBL" id="KAK0434972.1"/>
    </source>
</evidence>
<sequence>MTMTSWLLLMILVNQLLGTRLYSTQYDITNGLWFLRSFGRVRCSCNEMDEGEDEWVREYNDMRKANTICGATRCGDGMTVKYEVIYPSATFKTWIRMNDWCAGLAGVGTKATRYYSRISEGTLFVFFFLYSWIPIIPPDIVMLSHLHYAQSSDPLRDSANGVKGWNSAWMTEDAIS</sequence>
<evidence type="ECO:0000256" key="1">
    <source>
        <dbReference type="SAM" id="SignalP"/>
    </source>
</evidence>